<evidence type="ECO:0000313" key="4">
    <source>
        <dbReference type="Proteomes" id="UP001144036"/>
    </source>
</evidence>
<dbReference type="GO" id="GO:0016787">
    <property type="term" value="F:hydrolase activity"/>
    <property type="evidence" value="ECO:0007669"/>
    <property type="project" value="UniProtKB-KW"/>
</dbReference>
<dbReference type="EMBL" id="JAPNNL010000287">
    <property type="protein sequence ID" value="MDA0638780.1"/>
    <property type="molecule type" value="Genomic_DNA"/>
</dbReference>
<dbReference type="Gene3D" id="3.40.50.1820">
    <property type="entry name" value="alpha/beta hydrolase"/>
    <property type="match status" value="1"/>
</dbReference>
<dbReference type="PRINTS" id="PR00111">
    <property type="entry name" value="ABHYDROLASE"/>
</dbReference>
<dbReference type="Pfam" id="PF00561">
    <property type="entry name" value="Abhydrolase_1"/>
    <property type="match status" value="1"/>
</dbReference>
<sequence>MSGLRVRERWDVAGGRRVRSLEAGHGGETVVLLPGLGAVGYMKDTLAGCASWARAFLLDVPGFGHRPPRPCPAEVPAIAAVLGAWLETVPEGPVILAGHSSGAQAALRAAAAHPERVRALVLLGPTFPPRQRTLPRLVLPFLRTVVREPPGVLPATLPYLLRGGPAAVLRCVRTAQADAPEYLIGKISCPVLVVRGARDRMCPKAWADGLAITAPAGRSVTAPGAHTFPLQHGGMTATLIAEAARAAGPYAPIQPSSCRPEPPAIVLPSSSPAPRSTSPGV</sequence>
<proteinExistence type="predicted"/>
<dbReference type="InterPro" id="IPR000073">
    <property type="entry name" value="AB_hydrolase_1"/>
</dbReference>
<name>A0ABT4SPA5_9ACTN</name>
<dbReference type="SUPFAM" id="SSF53474">
    <property type="entry name" value="alpha/beta-Hydrolases"/>
    <property type="match status" value="1"/>
</dbReference>
<evidence type="ECO:0000256" key="1">
    <source>
        <dbReference type="SAM" id="MobiDB-lite"/>
    </source>
</evidence>
<dbReference type="PANTHER" id="PTHR43689">
    <property type="entry name" value="HYDROLASE"/>
    <property type="match status" value="1"/>
</dbReference>
<organism evidence="3 4">
    <name type="scientific">Nonomuraea corallina</name>
    <dbReference type="NCBI Taxonomy" id="2989783"/>
    <lineage>
        <taxon>Bacteria</taxon>
        <taxon>Bacillati</taxon>
        <taxon>Actinomycetota</taxon>
        <taxon>Actinomycetes</taxon>
        <taxon>Streptosporangiales</taxon>
        <taxon>Streptosporangiaceae</taxon>
        <taxon>Nonomuraea</taxon>
    </lineage>
</organism>
<reference evidence="3" key="1">
    <citation type="submission" date="2022-11" db="EMBL/GenBank/DDBJ databases">
        <title>Nonomuraea corallina sp. nov., a new species of the genus Nonomuraea isolated from sea side sediment in Thai sea.</title>
        <authorList>
            <person name="Ngamcharungchit C."/>
            <person name="Matsumoto A."/>
            <person name="Suriyachadkun C."/>
            <person name="Panbangred W."/>
            <person name="Inahashi Y."/>
            <person name="Intra B."/>
        </authorList>
    </citation>
    <scope>NUCLEOTIDE SEQUENCE</scope>
    <source>
        <strain evidence="3">MCN248</strain>
    </source>
</reference>
<protein>
    <submittedName>
        <fullName evidence="3">Alpha/beta hydrolase</fullName>
    </submittedName>
</protein>
<dbReference type="PANTHER" id="PTHR43689:SF8">
    <property type="entry name" value="ALPHA_BETA-HYDROLASES SUPERFAMILY PROTEIN"/>
    <property type="match status" value="1"/>
</dbReference>
<dbReference type="RefSeq" id="WP_270159729.1">
    <property type="nucleotide sequence ID" value="NZ_JAPNNL010000287.1"/>
</dbReference>
<comment type="caution">
    <text evidence="3">The sequence shown here is derived from an EMBL/GenBank/DDBJ whole genome shotgun (WGS) entry which is preliminary data.</text>
</comment>
<evidence type="ECO:0000313" key="3">
    <source>
        <dbReference type="EMBL" id="MDA0638780.1"/>
    </source>
</evidence>
<accession>A0ABT4SPA5</accession>
<dbReference type="Proteomes" id="UP001144036">
    <property type="component" value="Unassembled WGS sequence"/>
</dbReference>
<keyword evidence="3" id="KW-0378">Hydrolase</keyword>
<keyword evidence="4" id="KW-1185">Reference proteome</keyword>
<feature type="region of interest" description="Disordered" evidence="1">
    <location>
        <begin position="252"/>
        <end position="281"/>
    </location>
</feature>
<evidence type="ECO:0000259" key="2">
    <source>
        <dbReference type="Pfam" id="PF00561"/>
    </source>
</evidence>
<dbReference type="InterPro" id="IPR029058">
    <property type="entry name" value="AB_hydrolase_fold"/>
</dbReference>
<feature type="domain" description="AB hydrolase-1" evidence="2">
    <location>
        <begin position="29"/>
        <end position="128"/>
    </location>
</feature>
<feature type="compositionally biased region" description="Low complexity" evidence="1">
    <location>
        <begin position="268"/>
        <end position="281"/>
    </location>
</feature>
<gene>
    <name evidence="3" type="ORF">OUY22_35675</name>
</gene>